<feature type="region of interest" description="Disordered" evidence="1">
    <location>
        <begin position="762"/>
        <end position="785"/>
    </location>
</feature>
<dbReference type="InterPro" id="IPR012860">
    <property type="entry name" value="Afi1_N"/>
</dbReference>
<organism evidence="3 4">
    <name type="scientific">Zygosaccharomyces rouxii</name>
    <dbReference type="NCBI Taxonomy" id="4956"/>
    <lineage>
        <taxon>Eukaryota</taxon>
        <taxon>Fungi</taxon>
        <taxon>Dikarya</taxon>
        <taxon>Ascomycota</taxon>
        <taxon>Saccharomycotina</taxon>
        <taxon>Saccharomycetes</taxon>
        <taxon>Saccharomycetales</taxon>
        <taxon>Saccharomycetaceae</taxon>
        <taxon>Zygosaccharomyces</taxon>
    </lineage>
</organism>
<proteinExistence type="predicted"/>
<comment type="caution">
    <text evidence="3">The sequence shown here is derived from an EMBL/GenBank/DDBJ whole genome shotgun (WGS) entry which is preliminary data.</text>
</comment>
<dbReference type="AlphaFoldDB" id="A0A1Q3AIJ7"/>
<dbReference type="Pfam" id="PF07792">
    <property type="entry name" value="Afi1"/>
    <property type="match status" value="1"/>
</dbReference>
<accession>A0A1Q3AIJ7</accession>
<feature type="region of interest" description="Disordered" evidence="1">
    <location>
        <begin position="632"/>
        <end position="651"/>
    </location>
</feature>
<sequence>MNTPCTTNVDYLLTAEFDNRFGPVVRDTYPSVIPGFEYEVEEDCNQKYTGFNLASLMIPNNAEYNTNDEPDTTVFMLYRNRETMKYELFPSKQVDQVLCFVNVVYAQEDEFNSRGTNIKAVALGTTMVDFMAFKPFVLECLRRFMKLTHEDDKTPILKACFKLLNRVELSFVKRLHSNAIRQSLLRSLGDDIWLKEWLDEESFGGSVFKGLLGCHHHDRYTNRITLRKGKISITLQGYRPRREFIDLTKIPLEFDTVTWGSITWNMKYDSKISKFLLDFIPFLRNRDADDSFAFKLIIYSSQYKGSALSQFTVALSNLMGLTNGTGFFFNKPCLTLPFVDVSIIGPLREYLALQDRGVFLIMGTTNPIFKSQDGLYDYYYDLDNELINEATNDEGKITANKWDVTAFKKLLILNTLSPSSSIESPRMGFLQKVLESIDEQETNFSKILLAFQKINVMQLLQLDYEMGNVNPEHLFDEYIAKYRDVVVFQDIFEIETLRILQLLRTINDIMTRLYQLNLPILDRTDLLCQLKDLFLEIYSFITTDEDHLEKFLATCLRYPFVFPCSQCNLQEDNLAKVNLKQELKNCLKEDKIWLSLVEDPSETSSILSRFTKDRSLSLICLPLLFNPNVRVKKPPTSEPSDVMIKPPSNASVRRRRSVNIKQMLNFGKSRENITDTSPLRSTSEASTTSSTSASGRFLRSESPSALSSKMSHVDVNKKTKTVRSLAYKIICVIQSHFIGRIFIDQSLAPFFKTVLASFKLEQPVREGTPSSSDSSDSKSGTTPSR</sequence>
<feature type="domain" description="Arf3-interacting protein 1 N-terminal" evidence="2">
    <location>
        <begin position="11"/>
        <end position="94"/>
    </location>
</feature>
<evidence type="ECO:0000313" key="4">
    <source>
        <dbReference type="Proteomes" id="UP000187013"/>
    </source>
</evidence>
<dbReference type="InterPro" id="IPR052809">
    <property type="entry name" value="Actin_polarity_regulatory"/>
</dbReference>
<name>A0A1Q3AIJ7_ZYGRO</name>
<feature type="region of interest" description="Disordered" evidence="1">
    <location>
        <begin position="671"/>
        <end position="703"/>
    </location>
</feature>
<feature type="compositionally biased region" description="Low complexity" evidence="1">
    <location>
        <begin position="681"/>
        <end position="694"/>
    </location>
</feature>
<evidence type="ECO:0000256" key="1">
    <source>
        <dbReference type="SAM" id="MobiDB-lite"/>
    </source>
</evidence>
<dbReference type="OrthoDB" id="66409at2759"/>
<gene>
    <name evidence="3" type="ORF">ZYGR_0AV01760</name>
</gene>
<evidence type="ECO:0000313" key="3">
    <source>
        <dbReference type="EMBL" id="GAV55544.1"/>
    </source>
</evidence>
<dbReference type="GO" id="GO:0000282">
    <property type="term" value="P:cellular bud site selection"/>
    <property type="evidence" value="ECO:0007669"/>
    <property type="project" value="TreeGrafter"/>
</dbReference>
<dbReference type="GO" id="GO:0005935">
    <property type="term" value="C:cellular bud neck"/>
    <property type="evidence" value="ECO:0007669"/>
    <property type="project" value="TreeGrafter"/>
</dbReference>
<dbReference type="PANTHER" id="PTHR28245">
    <property type="entry name" value="ARF3-INTERACTING PROTEIN 1"/>
    <property type="match status" value="1"/>
</dbReference>
<dbReference type="GO" id="GO:0005886">
    <property type="term" value="C:plasma membrane"/>
    <property type="evidence" value="ECO:0007669"/>
    <property type="project" value="TreeGrafter"/>
</dbReference>
<dbReference type="Pfam" id="PF08616">
    <property type="entry name" value="SPA"/>
    <property type="match status" value="1"/>
</dbReference>
<feature type="compositionally biased region" description="Low complexity" evidence="1">
    <location>
        <begin position="767"/>
        <end position="785"/>
    </location>
</feature>
<protein>
    <recommendedName>
        <fullName evidence="2">Arf3-interacting protein 1 N-terminal domain-containing protein</fullName>
    </recommendedName>
</protein>
<dbReference type="PANTHER" id="PTHR28245:SF1">
    <property type="entry name" value="ARF3-INTERACTING PROTEIN 1"/>
    <property type="match status" value="1"/>
</dbReference>
<dbReference type="EMBL" id="BDGX01000048">
    <property type="protein sequence ID" value="GAV55544.1"/>
    <property type="molecule type" value="Genomic_DNA"/>
</dbReference>
<reference evidence="3 4" key="1">
    <citation type="submission" date="2016-08" db="EMBL/GenBank/DDBJ databases">
        <title>Draft genome sequence of allopolyploid Zygosaccharomyces rouxii.</title>
        <authorList>
            <person name="Watanabe J."/>
            <person name="Uehara K."/>
            <person name="Mogi Y."/>
            <person name="Tsukioka Y."/>
        </authorList>
    </citation>
    <scope>NUCLEOTIDE SEQUENCE [LARGE SCALE GENOMIC DNA]</scope>
    <source>
        <strain evidence="3 4">NBRC 110957</strain>
    </source>
</reference>
<dbReference type="Proteomes" id="UP000187013">
    <property type="component" value="Unassembled WGS sequence"/>
</dbReference>
<dbReference type="GO" id="GO:0051666">
    <property type="term" value="P:actin cortical patch localization"/>
    <property type="evidence" value="ECO:0007669"/>
    <property type="project" value="TreeGrafter"/>
</dbReference>
<evidence type="ECO:0000259" key="2">
    <source>
        <dbReference type="Pfam" id="PF07792"/>
    </source>
</evidence>